<evidence type="ECO:0000313" key="3">
    <source>
        <dbReference type="Proteomes" id="UP001597425"/>
    </source>
</evidence>
<keyword evidence="3" id="KW-1185">Reference proteome</keyword>
<dbReference type="EMBL" id="JBHUJD010000014">
    <property type="protein sequence ID" value="MFD2311173.1"/>
    <property type="molecule type" value="Genomic_DNA"/>
</dbReference>
<evidence type="ECO:0000256" key="1">
    <source>
        <dbReference type="SAM" id="Phobius"/>
    </source>
</evidence>
<dbReference type="Proteomes" id="UP001597425">
    <property type="component" value="Unassembled WGS sequence"/>
</dbReference>
<sequence>MSRESGHRLYLTSLTVGLLFLPPAWLILQVSEWACSFAFVNNYCIKISELEYIIILSLWTLVFGYLTAYAYNKFKKHAKAEHIIREWRKNDFDSIYLRAQLDFKPLAISLDTGKVYVGMPVLSREPGSQDSHISILPIYSGYRTDKDLKFVLATRYESVAGLVSRGAQFSDDAKDFYMALPRERIVSIHIFNNHLYKQVDASYTSKKAHSFETLMQRLQGSDKNKSSS</sequence>
<name>A0ABW5EDJ2_9GAMM</name>
<comment type="caution">
    <text evidence="2">The sequence shown here is derived from an EMBL/GenBank/DDBJ whole genome shotgun (WGS) entry which is preliminary data.</text>
</comment>
<reference evidence="3" key="1">
    <citation type="journal article" date="2019" name="Int. J. Syst. Evol. Microbiol.">
        <title>The Global Catalogue of Microorganisms (GCM) 10K type strain sequencing project: providing services to taxonomists for standard genome sequencing and annotation.</title>
        <authorList>
            <consortium name="The Broad Institute Genomics Platform"/>
            <consortium name="The Broad Institute Genome Sequencing Center for Infectious Disease"/>
            <person name="Wu L."/>
            <person name="Ma J."/>
        </authorList>
    </citation>
    <scope>NUCLEOTIDE SEQUENCE [LARGE SCALE GENOMIC DNA]</scope>
    <source>
        <strain evidence="3">KCTC 12848</strain>
    </source>
</reference>
<organism evidence="2 3">
    <name type="scientific">Microbulbifer halophilus</name>
    <dbReference type="NCBI Taxonomy" id="453963"/>
    <lineage>
        <taxon>Bacteria</taxon>
        <taxon>Pseudomonadati</taxon>
        <taxon>Pseudomonadota</taxon>
        <taxon>Gammaproteobacteria</taxon>
        <taxon>Cellvibrionales</taxon>
        <taxon>Microbulbiferaceae</taxon>
        <taxon>Microbulbifer</taxon>
    </lineage>
</organism>
<proteinExistence type="predicted"/>
<protein>
    <submittedName>
        <fullName evidence="2">Uncharacterized protein</fullName>
    </submittedName>
</protein>
<accession>A0ABW5EDJ2</accession>
<feature type="transmembrane region" description="Helical" evidence="1">
    <location>
        <begin position="50"/>
        <end position="71"/>
    </location>
</feature>
<keyword evidence="1" id="KW-1133">Transmembrane helix</keyword>
<evidence type="ECO:0000313" key="2">
    <source>
        <dbReference type="EMBL" id="MFD2311173.1"/>
    </source>
</evidence>
<gene>
    <name evidence="2" type="ORF">ACFSKX_12170</name>
</gene>
<keyword evidence="1" id="KW-0812">Transmembrane</keyword>
<feature type="transmembrane region" description="Helical" evidence="1">
    <location>
        <begin position="9"/>
        <end position="30"/>
    </location>
</feature>
<keyword evidence="1" id="KW-0472">Membrane</keyword>
<dbReference type="RefSeq" id="WP_265721242.1">
    <property type="nucleotide sequence ID" value="NZ_JAPIVK010000009.1"/>
</dbReference>